<accession>A0A1L7X6S3</accession>
<protein>
    <submittedName>
        <fullName evidence="3">Uncharacterized protein</fullName>
    </submittedName>
</protein>
<dbReference type="EMBL" id="FJOG01000016">
    <property type="protein sequence ID" value="CZR60730.1"/>
    <property type="molecule type" value="Genomic_DNA"/>
</dbReference>
<evidence type="ECO:0000256" key="1">
    <source>
        <dbReference type="SAM" id="MobiDB-lite"/>
    </source>
</evidence>
<keyword evidence="2" id="KW-0732">Signal</keyword>
<evidence type="ECO:0000256" key="2">
    <source>
        <dbReference type="SAM" id="SignalP"/>
    </source>
</evidence>
<keyword evidence="4" id="KW-1185">Reference proteome</keyword>
<dbReference type="OrthoDB" id="10388133at2759"/>
<organism evidence="3 4">
    <name type="scientific">Phialocephala subalpina</name>
    <dbReference type="NCBI Taxonomy" id="576137"/>
    <lineage>
        <taxon>Eukaryota</taxon>
        <taxon>Fungi</taxon>
        <taxon>Dikarya</taxon>
        <taxon>Ascomycota</taxon>
        <taxon>Pezizomycotina</taxon>
        <taxon>Leotiomycetes</taxon>
        <taxon>Helotiales</taxon>
        <taxon>Mollisiaceae</taxon>
        <taxon>Phialocephala</taxon>
        <taxon>Phialocephala fortinii species complex</taxon>
    </lineage>
</organism>
<evidence type="ECO:0000313" key="3">
    <source>
        <dbReference type="EMBL" id="CZR60730.1"/>
    </source>
</evidence>
<sequence>MKLSLTLAFAILHPLIYTTSAAAVPPTNPHTHSIQSSSTVSTSVTPTPTVLLPPTKFTIKIVKPTTYGLQSLGFITLPTSPSQGSLVHITSTASTFYFNQKTSAGQGIIFSSPDFFTASSFALSYNTNHTLPQSKVFLSNLLDNGAGGLLLIDMEAVRMFGDSKTLYFNGIGNGLGGTPLNAPVVFSIDEERGELWVSTKDWKFPTVYLQIVPI</sequence>
<dbReference type="AlphaFoldDB" id="A0A1L7X6S3"/>
<reference evidence="3 4" key="1">
    <citation type="submission" date="2016-03" db="EMBL/GenBank/DDBJ databases">
        <authorList>
            <person name="Ploux O."/>
        </authorList>
    </citation>
    <scope>NUCLEOTIDE SEQUENCE [LARGE SCALE GENOMIC DNA]</scope>
    <source>
        <strain evidence="3 4">UAMH 11012</strain>
    </source>
</reference>
<evidence type="ECO:0000313" key="4">
    <source>
        <dbReference type="Proteomes" id="UP000184330"/>
    </source>
</evidence>
<name>A0A1L7X6S3_9HELO</name>
<proteinExistence type="predicted"/>
<feature type="signal peptide" evidence="2">
    <location>
        <begin position="1"/>
        <end position="23"/>
    </location>
</feature>
<dbReference type="Proteomes" id="UP000184330">
    <property type="component" value="Unassembled WGS sequence"/>
</dbReference>
<feature type="chain" id="PRO_5012544030" evidence="2">
    <location>
        <begin position="24"/>
        <end position="214"/>
    </location>
</feature>
<feature type="region of interest" description="Disordered" evidence="1">
    <location>
        <begin position="27"/>
        <end position="46"/>
    </location>
</feature>
<feature type="compositionally biased region" description="Low complexity" evidence="1">
    <location>
        <begin position="36"/>
        <end position="46"/>
    </location>
</feature>
<gene>
    <name evidence="3" type="ORF">PAC_10626</name>
</gene>